<dbReference type="RefSeq" id="WP_041025406.1">
    <property type="nucleotide sequence ID" value="NC_009656.1"/>
</dbReference>
<name>A6VBP7_PSEP7</name>
<dbReference type="KEGG" id="pap:PSPA7_5146"/>
<organism evidence="1 2">
    <name type="scientific">Pseudomonas paraeruginosa (strain DSM 24068 / PA7)</name>
    <name type="common">Pseudomonas aeruginosa (strain PA7)</name>
    <dbReference type="NCBI Taxonomy" id="381754"/>
    <lineage>
        <taxon>Bacteria</taxon>
        <taxon>Pseudomonadati</taxon>
        <taxon>Pseudomonadota</taxon>
        <taxon>Gammaproteobacteria</taxon>
        <taxon>Pseudomonadales</taxon>
        <taxon>Pseudomonadaceae</taxon>
        <taxon>Pseudomonas</taxon>
        <taxon>Pseudomonas paraeruginosa</taxon>
    </lineage>
</organism>
<reference evidence="1 2" key="1">
    <citation type="submission" date="2007-06" db="EMBL/GenBank/DDBJ databases">
        <authorList>
            <person name="Dodson R.J."/>
            <person name="Harkins D."/>
            <person name="Paulsen I.T."/>
        </authorList>
    </citation>
    <scope>NUCLEOTIDE SEQUENCE [LARGE SCALE GENOMIC DNA]</scope>
    <source>
        <strain evidence="1 2">PA7</strain>
    </source>
</reference>
<evidence type="ECO:0000313" key="2">
    <source>
        <dbReference type="Proteomes" id="UP000001582"/>
    </source>
</evidence>
<sequence length="84" mass="9118">MNIYPLGHESARLMSEAGYAVDVISKLILEDQCRKSDRDREGYLSDYDLGGLLAALTVAGNSLQECEVGAPSPAPERREMESAS</sequence>
<dbReference type="HOGENOM" id="CLU_2736873_0_0_6"/>
<gene>
    <name evidence="1" type="ordered locus">PSPA7_5146</name>
</gene>
<dbReference type="InterPro" id="IPR018247">
    <property type="entry name" value="EF_Hand_1_Ca_BS"/>
</dbReference>
<proteinExistence type="predicted"/>
<evidence type="ECO:0000313" key="1">
    <source>
        <dbReference type="EMBL" id="ABR84547.2"/>
    </source>
</evidence>
<dbReference type="EMBL" id="CP000744">
    <property type="protein sequence ID" value="ABR84547.2"/>
    <property type="molecule type" value="Genomic_DNA"/>
</dbReference>
<accession>A6VBP7</accession>
<dbReference type="AlphaFoldDB" id="A6VBP7"/>
<protein>
    <submittedName>
        <fullName evidence="1">Uncharacterized protein</fullName>
    </submittedName>
</protein>
<dbReference type="Proteomes" id="UP000001582">
    <property type="component" value="Chromosome"/>
</dbReference>
<reference evidence="1 2" key="2">
    <citation type="journal article" date="2010" name="PLoS ONE">
        <title>Complete genome sequence of the multiresistant taxonomic outlier Pseudomonas aeruginosa PA7.</title>
        <authorList>
            <person name="Roy P.H."/>
            <person name="Tetu S.G."/>
            <person name="Larouche A."/>
            <person name="Elbourne L."/>
            <person name="Tremblay S."/>
            <person name="Ren Q."/>
            <person name="Dodson R."/>
            <person name="Harkins D."/>
            <person name="Shay R."/>
            <person name="Watkins K."/>
            <person name="Mahamoud Y."/>
            <person name="Paulsen I.T."/>
        </authorList>
    </citation>
    <scope>NUCLEOTIDE SEQUENCE [LARGE SCALE GENOMIC DNA]</scope>
    <source>
        <strain evidence="1 2">PA7</strain>
    </source>
</reference>
<dbReference type="PROSITE" id="PS00018">
    <property type="entry name" value="EF_HAND_1"/>
    <property type="match status" value="1"/>
</dbReference>